<dbReference type="InterPro" id="IPR036249">
    <property type="entry name" value="Thioredoxin-like_sf"/>
</dbReference>
<keyword evidence="4" id="KW-0808">Transferase</keyword>
<dbReference type="SFLD" id="SFLDG00358">
    <property type="entry name" value="Main_(cytGST)"/>
    <property type="match status" value="1"/>
</dbReference>
<dbReference type="SFLD" id="SFLDG01151">
    <property type="entry name" value="Main.2:_Nu-like"/>
    <property type="match status" value="1"/>
</dbReference>
<dbReference type="EMBL" id="CP066167">
    <property type="protein sequence ID" value="QQD17931.1"/>
    <property type="molecule type" value="Genomic_DNA"/>
</dbReference>
<accession>A0A7T4UPS0</accession>
<gene>
    <name evidence="4" type="ORF">I6N98_16555</name>
</gene>
<dbReference type="InterPro" id="IPR040079">
    <property type="entry name" value="Glutathione_S-Trfase"/>
</dbReference>
<dbReference type="InterPro" id="IPR036282">
    <property type="entry name" value="Glutathione-S-Trfase_C_sf"/>
</dbReference>
<dbReference type="PROSITE" id="PS50405">
    <property type="entry name" value="GST_CTER"/>
    <property type="match status" value="1"/>
</dbReference>
<dbReference type="PROSITE" id="PS50404">
    <property type="entry name" value="GST_NTER"/>
    <property type="match status" value="1"/>
</dbReference>
<evidence type="ECO:0000256" key="1">
    <source>
        <dbReference type="RuleBase" id="RU003494"/>
    </source>
</evidence>
<dbReference type="GO" id="GO:0016740">
    <property type="term" value="F:transferase activity"/>
    <property type="evidence" value="ECO:0007669"/>
    <property type="project" value="UniProtKB-KW"/>
</dbReference>
<dbReference type="PANTHER" id="PTHR44051:SF8">
    <property type="entry name" value="GLUTATHIONE S-TRANSFERASE GSTA"/>
    <property type="match status" value="1"/>
</dbReference>
<dbReference type="InterPro" id="IPR004046">
    <property type="entry name" value="GST_C"/>
</dbReference>
<dbReference type="SUPFAM" id="SSF52833">
    <property type="entry name" value="Thioredoxin-like"/>
    <property type="match status" value="1"/>
</dbReference>
<dbReference type="RefSeq" id="WP_198569430.1">
    <property type="nucleotide sequence ID" value="NZ_CP066167.1"/>
</dbReference>
<dbReference type="InterPro" id="IPR010987">
    <property type="entry name" value="Glutathione-S-Trfase_C-like"/>
</dbReference>
<dbReference type="SFLD" id="SFLDS00019">
    <property type="entry name" value="Glutathione_Transferase_(cytos"/>
    <property type="match status" value="1"/>
</dbReference>
<reference evidence="4 5" key="1">
    <citation type="submission" date="2020-12" db="EMBL/GenBank/DDBJ databases">
        <authorList>
            <person name="Shan Y."/>
        </authorList>
    </citation>
    <scope>NUCLEOTIDE SEQUENCE [LARGE SCALE GENOMIC DNA]</scope>
    <source>
        <strain evidence="5">csc3.9</strain>
    </source>
</reference>
<protein>
    <submittedName>
        <fullName evidence="4">Glutathione S-transferase N-terminal domain-containing protein</fullName>
    </submittedName>
</protein>
<comment type="similarity">
    <text evidence="1">Belongs to the GST superfamily.</text>
</comment>
<dbReference type="Gene3D" id="1.20.1050.10">
    <property type="match status" value="1"/>
</dbReference>
<dbReference type="AlphaFoldDB" id="A0A7T4UPS0"/>
<name>A0A7T4UPS0_9GAMM</name>
<evidence type="ECO:0000259" key="2">
    <source>
        <dbReference type="PROSITE" id="PS50404"/>
    </source>
</evidence>
<proteinExistence type="inferred from homology"/>
<keyword evidence="5" id="KW-1185">Reference proteome</keyword>
<evidence type="ECO:0000313" key="4">
    <source>
        <dbReference type="EMBL" id="QQD17931.1"/>
    </source>
</evidence>
<organism evidence="4 5">
    <name type="scientific">Spongiibacter nanhainus</name>
    <dbReference type="NCBI Taxonomy" id="2794344"/>
    <lineage>
        <taxon>Bacteria</taxon>
        <taxon>Pseudomonadati</taxon>
        <taxon>Pseudomonadota</taxon>
        <taxon>Gammaproteobacteria</taxon>
        <taxon>Cellvibrionales</taxon>
        <taxon>Spongiibacteraceae</taxon>
        <taxon>Spongiibacter</taxon>
    </lineage>
</organism>
<dbReference type="Gene3D" id="3.40.30.10">
    <property type="entry name" value="Glutaredoxin"/>
    <property type="match status" value="1"/>
</dbReference>
<dbReference type="InterPro" id="IPR004045">
    <property type="entry name" value="Glutathione_S-Trfase_N"/>
</dbReference>
<dbReference type="PANTHER" id="PTHR44051">
    <property type="entry name" value="GLUTATHIONE S-TRANSFERASE-RELATED"/>
    <property type="match status" value="1"/>
</dbReference>
<dbReference type="Proteomes" id="UP000596063">
    <property type="component" value="Chromosome"/>
</dbReference>
<evidence type="ECO:0000313" key="5">
    <source>
        <dbReference type="Proteomes" id="UP000596063"/>
    </source>
</evidence>
<dbReference type="SFLD" id="SFLDG01150">
    <property type="entry name" value="Main.1:_Beta-like"/>
    <property type="match status" value="1"/>
</dbReference>
<dbReference type="CDD" id="cd03048">
    <property type="entry name" value="GST_N_Ure2p_like"/>
    <property type="match status" value="1"/>
</dbReference>
<dbReference type="Pfam" id="PF00043">
    <property type="entry name" value="GST_C"/>
    <property type="match status" value="1"/>
</dbReference>
<sequence length="242" mass="28065">MIKLHTVPTPNGHKISIALEELGVDYEVIPYDITKGDQFKPEFLALNPNNKLPVLVDDEPLGGGEPIVVFETGAILIYLADKYGQLLSTEPRQRYAELQWLMFQMASVGPLQGQAHHYVRYARVKQDYAQERYLNETRRQCQVLESQLADRNYIAGDNFSIADIALWPWLRALPLIDIHLQQDYPATHAWFERVAARPGVERGKDVIDGYVYMLPPNFYMELDERTWSYSFGNEQYKDRQRQ</sequence>
<feature type="domain" description="GST C-terminal" evidence="3">
    <location>
        <begin position="90"/>
        <end position="218"/>
    </location>
</feature>
<dbReference type="Pfam" id="PF02798">
    <property type="entry name" value="GST_N"/>
    <property type="match status" value="1"/>
</dbReference>
<evidence type="ECO:0000259" key="3">
    <source>
        <dbReference type="PROSITE" id="PS50405"/>
    </source>
</evidence>
<dbReference type="KEGG" id="snan:I6N98_16555"/>
<feature type="domain" description="GST N-terminal" evidence="2">
    <location>
        <begin position="1"/>
        <end position="87"/>
    </location>
</feature>
<dbReference type="SUPFAM" id="SSF47616">
    <property type="entry name" value="GST C-terminal domain-like"/>
    <property type="match status" value="1"/>
</dbReference>